<dbReference type="EMBL" id="BMAO01006684">
    <property type="protein sequence ID" value="GFR10557.1"/>
    <property type="molecule type" value="Genomic_DNA"/>
</dbReference>
<reference evidence="1" key="1">
    <citation type="submission" date="2020-07" db="EMBL/GenBank/DDBJ databases">
        <title>Multicomponent nature underlies the extraordinary mechanical properties of spider dragline silk.</title>
        <authorList>
            <person name="Kono N."/>
            <person name="Nakamura H."/>
            <person name="Mori M."/>
            <person name="Yoshida Y."/>
            <person name="Ohtoshi R."/>
            <person name="Malay A.D."/>
            <person name="Moran D.A.P."/>
            <person name="Tomita M."/>
            <person name="Numata K."/>
            <person name="Arakawa K."/>
        </authorList>
    </citation>
    <scope>NUCLEOTIDE SEQUENCE</scope>
</reference>
<proteinExistence type="predicted"/>
<accession>A0A8X6LJE7</accession>
<name>A0A8X6LJE7_TRICU</name>
<dbReference type="Proteomes" id="UP000887116">
    <property type="component" value="Unassembled WGS sequence"/>
</dbReference>
<evidence type="ECO:0000313" key="2">
    <source>
        <dbReference type="Proteomes" id="UP000887116"/>
    </source>
</evidence>
<protein>
    <submittedName>
        <fullName evidence="1">Uncharacterized protein</fullName>
    </submittedName>
</protein>
<dbReference type="AlphaFoldDB" id="A0A8X6LJE7"/>
<keyword evidence="2" id="KW-1185">Reference proteome</keyword>
<evidence type="ECO:0000313" key="1">
    <source>
        <dbReference type="EMBL" id="GFR10557.1"/>
    </source>
</evidence>
<sequence>MIKYPLKTRNDILKLFPTHHQKRLGTLASMDKKENPLLYRKKVCETDQSVVEASVLEGIIHSDRISLHIFEADTVTSQHTYNGIKPRWP</sequence>
<gene>
    <name evidence="1" type="ORF">TNCT_662591</name>
</gene>
<comment type="caution">
    <text evidence="1">The sequence shown here is derived from an EMBL/GenBank/DDBJ whole genome shotgun (WGS) entry which is preliminary data.</text>
</comment>
<organism evidence="1 2">
    <name type="scientific">Trichonephila clavata</name>
    <name type="common">Joro spider</name>
    <name type="synonym">Nephila clavata</name>
    <dbReference type="NCBI Taxonomy" id="2740835"/>
    <lineage>
        <taxon>Eukaryota</taxon>
        <taxon>Metazoa</taxon>
        <taxon>Ecdysozoa</taxon>
        <taxon>Arthropoda</taxon>
        <taxon>Chelicerata</taxon>
        <taxon>Arachnida</taxon>
        <taxon>Araneae</taxon>
        <taxon>Araneomorphae</taxon>
        <taxon>Entelegynae</taxon>
        <taxon>Araneoidea</taxon>
        <taxon>Nephilidae</taxon>
        <taxon>Trichonephila</taxon>
    </lineage>
</organism>